<sequence>MANNTDNARRIEHIVRFGTIAKVDLKKALVRVQSGEVLTDWLPWLNFRAGTTKSWSPPTVGEQCIVLSASGEMTMGVVLYGIYASNAPSSNGDEHLIEFPDGAICKYNHKTHRLTMTGIQTAYVQASESIVADTPNFVCTGDVRIKGNLTVDGISTATDHLSSGISGKGHTHAYSWTDPAGGANTAPPS</sequence>
<dbReference type="RefSeq" id="WP_115315569.1">
    <property type="nucleotide sequence ID" value="NZ_LWIF01000001.1"/>
</dbReference>
<dbReference type="Gene3D" id="2.40.50.230">
    <property type="entry name" value="Gp5 N-terminal domain"/>
    <property type="match status" value="1"/>
</dbReference>
<dbReference type="Pfam" id="PF04717">
    <property type="entry name" value="Phage_base_V"/>
    <property type="match status" value="1"/>
</dbReference>
<organism evidence="3 4">
    <name type="scientific">Phocoenobacter uteri</name>
    <dbReference type="NCBI Taxonomy" id="146806"/>
    <lineage>
        <taxon>Bacteria</taxon>
        <taxon>Pseudomonadati</taxon>
        <taxon>Pseudomonadota</taxon>
        <taxon>Gammaproteobacteria</taxon>
        <taxon>Pasteurellales</taxon>
        <taxon>Pasteurellaceae</taxon>
        <taxon>Phocoenobacter</taxon>
    </lineage>
</organism>
<protein>
    <submittedName>
        <fullName evidence="3">Phage P2 baseplate assembly protein gpV</fullName>
    </submittedName>
</protein>
<dbReference type="EMBL" id="UGTA01000001">
    <property type="protein sequence ID" value="SUB59074.1"/>
    <property type="molecule type" value="Genomic_DNA"/>
</dbReference>
<evidence type="ECO:0000313" key="4">
    <source>
        <dbReference type="Proteomes" id="UP000255417"/>
    </source>
</evidence>
<evidence type="ECO:0000259" key="1">
    <source>
        <dbReference type="Pfam" id="PF04717"/>
    </source>
</evidence>
<dbReference type="InterPro" id="IPR040629">
    <property type="entry name" value="Phage_spike"/>
</dbReference>
<dbReference type="OrthoDB" id="4931325at2"/>
<dbReference type="Pfam" id="PF18715">
    <property type="entry name" value="Phage_spike"/>
    <property type="match status" value="1"/>
</dbReference>
<name>A0A379C9Y4_9PAST</name>
<dbReference type="Gene3D" id="6.20.150.10">
    <property type="match status" value="1"/>
</dbReference>
<keyword evidence="4" id="KW-1185">Reference proteome</keyword>
<dbReference type="InterPro" id="IPR006531">
    <property type="entry name" value="Gp5/Vgr_OB"/>
</dbReference>
<reference evidence="3 4" key="1">
    <citation type="submission" date="2018-06" db="EMBL/GenBank/DDBJ databases">
        <authorList>
            <consortium name="Pathogen Informatics"/>
            <person name="Doyle S."/>
        </authorList>
    </citation>
    <scope>NUCLEOTIDE SEQUENCE [LARGE SCALE GENOMIC DNA]</scope>
    <source>
        <strain evidence="3 4">NCTC12872</strain>
    </source>
</reference>
<dbReference type="InterPro" id="IPR013046">
    <property type="entry name" value="GpV/Gp45"/>
</dbReference>
<feature type="domain" description="Gp5/Type VI secretion system Vgr protein OB-fold" evidence="1">
    <location>
        <begin position="18"/>
        <end position="83"/>
    </location>
</feature>
<dbReference type="Proteomes" id="UP000255417">
    <property type="component" value="Unassembled WGS sequence"/>
</dbReference>
<accession>A0A379C9Y4</accession>
<dbReference type="InterPro" id="IPR037026">
    <property type="entry name" value="Vgr_OB-fold_dom_sf"/>
</dbReference>
<evidence type="ECO:0000259" key="2">
    <source>
        <dbReference type="Pfam" id="PF18715"/>
    </source>
</evidence>
<dbReference type="NCBIfam" id="TIGR01644">
    <property type="entry name" value="phage_P2_V"/>
    <property type="match status" value="1"/>
</dbReference>
<dbReference type="AlphaFoldDB" id="A0A379C9Y4"/>
<proteinExistence type="predicted"/>
<feature type="domain" description="Phage spike trimer" evidence="2">
    <location>
        <begin position="118"/>
        <end position="152"/>
    </location>
</feature>
<gene>
    <name evidence="3" type="ORF">NCTC12872_01049</name>
</gene>
<evidence type="ECO:0000313" key="3">
    <source>
        <dbReference type="EMBL" id="SUB59074.1"/>
    </source>
</evidence>